<feature type="repeat" description="TPR" evidence="3">
    <location>
        <begin position="185"/>
        <end position="218"/>
    </location>
</feature>
<keyword evidence="2" id="KW-0175">Coiled coil</keyword>
<comment type="caution">
    <text evidence="7">The sequence shown here is derived from an EMBL/GenBank/DDBJ whole genome shotgun (WGS) entry which is preliminary data.</text>
</comment>
<comment type="subcellular location">
    <subcellularLocation>
        <location evidence="2">Periplasm</location>
    </subcellularLocation>
</comment>
<evidence type="ECO:0000256" key="4">
    <source>
        <dbReference type="SAM" id="MobiDB-lite"/>
    </source>
</evidence>
<evidence type="ECO:0000256" key="1">
    <source>
        <dbReference type="ARBA" id="ARBA00022729"/>
    </source>
</evidence>
<dbReference type="InterPro" id="IPR011990">
    <property type="entry name" value="TPR-like_helical_dom_sf"/>
</dbReference>
<dbReference type="InterPro" id="IPR019734">
    <property type="entry name" value="TPR_rpt"/>
</dbReference>
<keyword evidence="2" id="KW-0574">Periplasm</keyword>
<evidence type="ECO:0000313" key="8">
    <source>
        <dbReference type="Proteomes" id="UP001595705"/>
    </source>
</evidence>
<evidence type="ECO:0000259" key="5">
    <source>
        <dbReference type="Pfam" id="PF13525"/>
    </source>
</evidence>
<protein>
    <recommendedName>
        <fullName evidence="2">Cell division coordinator CpoB</fullName>
    </recommendedName>
</protein>
<feature type="domain" description="YbgF trimerisation" evidence="6">
    <location>
        <begin position="33"/>
        <end position="105"/>
    </location>
</feature>
<keyword evidence="8" id="KW-1185">Reference proteome</keyword>
<dbReference type="Proteomes" id="UP001595705">
    <property type="component" value="Unassembled WGS sequence"/>
</dbReference>
<dbReference type="InterPro" id="IPR014162">
    <property type="entry name" value="CpoB_C"/>
</dbReference>
<accession>A0ABV7XI33</accession>
<gene>
    <name evidence="7" type="primary">ybgF</name>
    <name evidence="2" type="synonym">cpoB</name>
    <name evidence="7" type="ORF">ACFONC_02140</name>
</gene>
<sequence precursor="true">MTMHSTTILRSLVFVAATGAALAATPALAQRASLADRVASLEQQAANNRGNVDLLHQVTQIKNELQALRSQLEELQRKNEQLESTNRAQYLDLDGRLNRIEGGVAPPTLDPDSVPAATTPAAPASAAASEPAPAVYGDPGAMARTADERGDYEVAFNALKAGQYAESAQLFQNFLRAHPSGAYAPNAYYWLGESYYVTQNYALAQQQFQALIDRYPTHDKAPGALLKIGLSQYGQQLVADAEKTLSEVTTRYPGTDAARTADDRLRAIELSQVQ</sequence>
<feature type="chain" id="PRO_5044903186" description="Cell division coordinator CpoB" evidence="2">
    <location>
        <begin position="30"/>
        <end position="274"/>
    </location>
</feature>
<dbReference type="RefSeq" id="WP_386741952.1">
    <property type="nucleotide sequence ID" value="NZ_JBHRYA010000001.1"/>
</dbReference>
<dbReference type="Gene3D" id="1.20.5.110">
    <property type="match status" value="1"/>
</dbReference>
<reference evidence="8" key="1">
    <citation type="journal article" date="2019" name="Int. J. Syst. Evol. Microbiol.">
        <title>The Global Catalogue of Microorganisms (GCM) 10K type strain sequencing project: providing services to taxonomists for standard genome sequencing and annotation.</title>
        <authorList>
            <consortium name="The Broad Institute Genomics Platform"/>
            <consortium name="The Broad Institute Genome Sequencing Center for Infectious Disease"/>
            <person name="Wu L."/>
            <person name="Ma J."/>
        </authorList>
    </citation>
    <scope>NUCLEOTIDE SEQUENCE [LARGE SCALE GENOMIC DNA]</scope>
    <source>
        <strain evidence="8">KCTC 42441</strain>
    </source>
</reference>
<keyword evidence="2" id="KW-0132">Cell division</keyword>
<feature type="region of interest" description="Disordered" evidence="4">
    <location>
        <begin position="102"/>
        <end position="133"/>
    </location>
</feature>
<evidence type="ECO:0000313" key="7">
    <source>
        <dbReference type="EMBL" id="MFC3714954.1"/>
    </source>
</evidence>
<dbReference type="EMBL" id="JBHRYA010000001">
    <property type="protein sequence ID" value="MFC3714954.1"/>
    <property type="molecule type" value="Genomic_DNA"/>
</dbReference>
<proteinExistence type="inferred from homology"/>
<dbReference type="InterPro" id="IPR032519">
    <property type="entry name" value="YbgF_tri"/>
</dbReference>
<dbReference type="InterPro" id="IPR039565">
    <property type="entry name" value="BamD-like"/>
</dbReference>
<evidence type="ECO:0000256" key="3">
    <source>
        <dbReference type="PROSITE-ProRule" id="PRU00339"/>
    </source>
</evidence>
<dbReference type="SUPFAM" id="SSF48452">
    <property type="entry name" value="TPR-like"/>
    <property type="match status" value="1"/>
</dbReference>
<organism evidence="7 8">
    <name type="scientific">Luteimonas soli</name>
    <dbReference type="NCBI Taxonomy" id="1648966"/>
    <lineage>
        <taxon>Bacteria</taxon>
        <taxon>Pseudomonadati</taxon>
        <taxon>Pseudomonadota</taxon>
        <taxon>Gammaproteobacteria</taxon>
        <taxon>Lysobacterales</taxon>
        <taxon>Lysobacteraceae</taxon>
        <taxon>Luteimonas</taxon>
    </lineage>
</organism>
<dbReference type="HAMAP" id="MF_02066">
    <property type="entry name" value="CpoB"/>
    <property type="match status" value="1"/>
</dbReference>
<keyword evidence="2" id="KW-0131">Cell cycle</keyword>
<dbReference type="Gene3D" id="1.25.40.10">
    <property type="entry name" value="Tetratricopeptide repeat domain"/>
    <property type="match status" value="1"/>
</dbReference>
<comment type="function">
    <text evidence="2">Mediates coordination of peptidoglycan synthesis and outer membrane constriction during cell division.</text>
</comment>
<feature type="coiled-coil region" evidence="2">
    <location>
        <begin position="51"/>
        <end position="92"/>
    </location>
</feature>
<dbReference type="Pfam" id="PF16331">
    <property type="entry name" value="TolA_bind_tri"/>
    <property type="match status" value="1"/>
</dbReference>
<name>A0ABV7XI33_9GAMM</name>
<evidence type="ECO:0000256" key="2">
    <source>
        <dbReference type="HAMAP-Rule" id="MF_02066"/>
    </source>
</evidence>
<comment type="similarity">
    <text evidence="2">Belongs to the CpoB family.</text>
</comment>
<keyword evidence="3" id="KW-0802">TPR repeat</keyword>
<dbReference type="PROSITE" id="PS50005">
    <property type="entry name" value="TPR"/>
    <property type="match status" value="1"/>
</dbReference>
<dbReference type="Pfam" id="PF13525">
    <property type="entry name" value="YfiO"/>
    <property type="match status" value="1"/>
</dbReference>
<dbReference type="NCBIfam" id="TIGR02795">
    <property type="entry name" value="tol_pal_ybgF"/>
    <property type="match status" value="1"/>
</dbReference>
<feature type="signal peptide" evidence="2">
    <location>
        <begin position="1"/>
        <end position="29"/>
    </location>
</feature>
<evidence type="ECO:0000259" key="6">
    <source>
        <dbReference type="Pfam" id="PF16331"/>
    </source>
</evidence>
<feature type="domain" description="Outer membrane lipoprotein BamD-like" evidence="5">
    <location>
        <begin position="152"/>
        <end position="266"/>
    </location>
</feature>
<feature type="compositionally biased region" description="Low complexity" evidence="4">
    <location>
        <begin position="115"/>
        <end position="133"/>
    </location>
</feature>
<keyword evidence="1 2" id="KW-0732">Signal</keyword>
<dbReference type="InterPro" id="IPR034706">
    <property type="entry name" value="CpoB"/>
</dbReference>